<reference evidence="1" key="1">
    <citation type="journal article" date="2021" name="Proc. Natl. Acad. Sci. U.S.A.">
        <title>A Catalog of Tens of Thousands of Viruses from Human Metagenomes Reveals Hidden Associations with Chronic Diseases.</title>
        <authorList>
            <person name="Tisza M.J."/>
            <person name="Buck C.B."/>
        </authorList>
    </citation>
    <scope>NUCLEOTIDE SEQUENCE</scope>
    <source>
        <strain evidence="1">CtviY17</strain>
    </source>
</reference>
<organism evidence="1">
    <name type="scientific">virus sp. ctviY17</name>
    <dbReference type="NCBI Taxonomy" id="2825828"/>
    <lineage>
        <taxon>Viruses</taxon>
    </lineage>
</organism>
<dbReference type="Gene3D" id="1.10.4080.10">
    <property type="entry name" value="ADP-ribosylation/Crystallin J1"/>
    <property type="match status" value="1"/>
</dbReference>
<dbReference type="PANTHER" id="PTHR16222">
    <property type="entry name" value="ADP-RIBOSYLGLYCOHYDROLASE"/>
    <property type="match status" value="1"/>
</dbReference>
<protein>
    <submittedName>
        <fullName evidence="1">ADP-ribosylglycohydrolase</fullName>
    </submittedName>
</protein>
<dbReference type="EMBL" id="BK059120">
    <property type="protein sequence ID" value="DAE32278.1"/>
    <property type="molecule type" value="Genomic_DNA"/>
</dbReference>
<evidence type="ECO:0000313" key="1">
    <source>
        <dbReference type="EMBL" id="DAE32278.1"/>
    </source>
</evidence>
<name>A0A8S5RLN3_9VIRU</name>
<dbReference type="SUPFAM" id="SSF101478">
    <property type="entry name" value="ADP-ribosylglycohydrolase"/>
    <property type="match status" value="1"/>
</dbReference>
<dbReference type="InterPro" id="IPR036705">
    <property type="entry name" value="Ribosyl_crysJ1_sf"/>
</dbReference>
<dbReference type="InterPro" id="IPR050792">
    <property type="entry name" value="ADP-ribosylglycohydrolase"/>
</dbReference>
<dbReference type="PANTHER" id="PTHR16222:SF12">
    <property type="entry name" value="ADP-RIBOSYLGLYCOHYDROLASE-RELATED"/>
    <property type="match status" value="1"/>
</dbReference>
<dbReference type="InterPro" id="IPR005502">
    <property type="entry name" value="Ribosyl_crysJ1"/>
</dbReference>
<sequence>MALIGAILGDICGSQYEFRRPHDLDWKNCELFTDKCKFTDDTVLSIATGMWLLDDDDEHKHNKEPWEFYLEYGKKYPGTGYGAMFEDWLHDDGSRVNESFGNGCAMRISPITMYFNGFADRPDVLSYYIDLAQWTCEKTHRHVESYKGASIVTGCSFMALWGKSKEEIYQYALKSYPSSQYTYGVDRPLDDYRNNYVWSATVQDSVPVAIRCFLESEDYESFLRNVLSLPCDTDTIAAIGGGIAEDFYKKTLDNSNEILEKYLPKELLDDVSKIYNEMP</sequence>
<accession>A0A8S5RLN3</accession>
<proteinExistence type="predicted"/>
<dbReference type="Pfam" id="PF03747">
    <property type="entry name" value="ADP_ribosyl_GH"/>
    <property type="match status" value="1"/>
</dbReference>